<gene>
    <name evidence="4" type="ORF">ISP19_07875</name>
</gene>
<dbReference type="InterPro" id="IPR002347">
    <property type="entry name" value="SDR_fam"/>
</dbReference>
<dbReference type="SMART" id="SM00822">
    <property type="entry name" value="PKS_KR"/>
    <property type="match status" value="1"/>
</dbReference>
<dbReference type="Proteomes" id="UP001430149">
    <property type="component" value="Unassembled WGS sequence"/>
</dbReference>
<dbReference type="GO" id="GO:0047936">
    <property type="term" value="F:glucose 1-dehydrogenase [NAD(P)+] activity"/>
    <property type="evidence" value="ECO:0007669"/>
    <property type="project" value="UniProtKB-EC"/>
</dbReference>
<evidence type="ECO:0000256" key="1">
    <source>
        <dbReference type="ARBA" id="ARBA00006484"/>
    </source>
</evidence>
<dbReference type="NCBIfam" id="NF005559">
    <property type="entry name" value="PRK07231.1"/>
    <property type="match status" value="1"/>
</dbReference>
<organism evidence="4 5">
    <name type="scientific">Dyella flava</name>
    <dbReference type="NCBI Taxonomy" id="1920170"/>
    <lineage>
        <taxon>Bacteria</taxon>
        <taxon>Pseudomonadati</taxon>
        <taxon>Pseudomonadota</taxon>
        <taxon>Gammaproteobacteria</taxon>
        <taxon>Lysobacterales</taxon>
        <taxon>Rhodanobacteraceae</taxon>
        <taxon>Dyella</taxon>
    </lineage>
</organism>
<feature type="domain" description="Ketoreductase" evidence="3">
    <location>
        <begin position="8"/>
        <end position="196"/>
    </location>
</feature>
<dbReference type="EMBL" id="JADIKE010000032">
    <property type="protein sequence ID" value="MBM7125300.1"/>
    <property type="molecule type" value="Genomic_DNA"/>
</dbReference>
<evidence type="ECO:0000313" key="4">
    <source>
        <dbReference type="EMBL" id="MBM7125300.1"/>
    </source>
</evidence>
<reference evidence="4" key="1">
    <citation type="submission" date="2020-10" db="EMBL/GenBank/DDBJ databases">
        <title>Phylogeny of dyella-like bacteria.</title>
        <authorList>
            <person name="Fu J."/>
        </authorList>
    </citation>
    <scope>NUCLEOTIDE SEQUENCE</scope>
    <source>
        <strain evidence="4">DHOC52</strain>
    </source>
</reference>
<name>A0ABS2K2L8_9GAMM</name>
<accession>A0ABS2K2L8</accession>
<evidence type="ECO:0000259" key="3">
    <source>
        <dbReference type="SMART" id="SM00822"/>
    </source>
</evidence>
<dbReference type="PANTHER" id="PTHR43477">
    <property type="entry name" value="DIHYDROANTICAPSIN 7-DEHYDROGENASE"/>
    <property type="match status" value="1"/>
</dbReference>
<proteinExistence type="inferred from homology"/>
<dbReference type="PANTHER" id="PTHR43477:SF1">
    <property type="entry name" value="DIHYDROANTICAPSIN 7-DEHYDROGENASE"/>
    <property type="match status" value="1"/>
</dbReference>
<dbReference type="CDD" id="cd05233">
    <property type="entry name" value="SDR_c"/>
    <property type="match status" value="1"/>
</dbReference>
<dbReference type="PRINTS" id="PR00081">
    <property type="entry name" value="GDHRDH"/>
</dbReference>
<dbReference type="InterPro" id="IPR051122">
    <property type="entry name" value="SDR_DHRS6-like"/>
</dbReference>
<dbReference type="InterPro" id="IPR036291">
    <property type="entry name" value="NAD(P)-bd_dom_sf"/>
</dbReference>
<keyword evidence="2 4" id="KW-0560">Oxidoreductase</keyword>
<evidence type="ECO:0000313" key="5">
    <source>
        <dbReference type="Proteomes" id="UP001430149"/>
    </source>
</evidence>
<dbReference type="InterPro" id="IPR057326">
    <property type="entry name" value="KR_dom"/>
</dbReference>
<comment type="caution">
    <text evidence="4">The sequence shown here is derived from an EMBL/GenBank/DDBJ whole genome shotgun (WGS) entry which is preliminary data.</text>
</comment>
<dbReference type="SUPFAM" id="SSF51735">
    <property type="entry name" value="NAD(P)-binding Rossmann-fold domains"/>
    <property type="match status" value="1"/>
</dbReference>
<dbReference type="EC" id="1.1.1.47" evidence="4"/>
<comment type="similarity">
    <text evidence="1">Belongs to the short-chain dehydrogenases/reductases (SDR) family.</text>
</comment>
<dbReference type="Pfam" id="PF13561">
    <property type="entry name" value="adh_short_C2"/>
    <property type="match status" value="1"/>
</dbReference>
<dbReference type="RefSeq" id="WP_204680825.1">
    <property type="nucleotide sequence ID" value="NZ_BSNR01000010.1"/>
</dbReference>
<keyword evidence="5" id="KW-1185">Reference proteome</keyword>
<evidence type="ECO:0000256" key="2">
    <source>
        <dbReference type="ARBA" id="ARBA00023002"/>
    </source>
</evidence>
<sequence length="245" mass="26207">MSKKLSGKVAVVTGGSAGIGLATAKRFVEEGAKVFITGRRQNELDKAVAEIHGDVTAIQGDTSNLDDIQRIYEVVDNEAGHIDVLFVNAGFYEFGKFGEISEDHFDRTFNTNVKGLLFTVQEALPLLSKEASVILNGSIASLKGLPSFSVYAATKAAVRSFARSWILDLKGTGIRVNVLSPGHTETPGLANLWQEGTRERVVPTVPLARMGQPEDLAKAAVFLASDESSYVTGVELFVDGGAAQY</sequence>
<dbReference type="Gene3D" id="3.40.50.720">
    <property type="entry name" value="NAD(P)-binding Rossmann-like Domain"/>
    <property type="match status" value="1"/>
</dbReference>
<protein>
    <submittedName>
        <fullName evidence="4">Glucose 1-dehydrogenase</fullName>
        <ecNumber evidence="4">1.1.1.47</ecNumber>
    </submittedName>
</protein>